<keyword evidence="3" id="KW-1185">Reference proteome</keyword>
<reference evidence="3" key="1">
    <citation type="journal article" date="2019" name="Int. J. Syst. Evol. Microbiol.">
        <title>The Global Catalogue of Microorganisms (GCM) 10K type strain sequencing project: providing services to taxonomists for standard genome sequencing and annotation.</title>
        <authorList>
            <consortium name="The Broad Institute Genomics Platform"/>
            <consortium name="The Broad Institute Genome Sequencing Center for Infectious Disease"/>
            <person name="Wu L."/>
            <person name="Ma J."/>
        </authorList>
    </citation>
    <scope>NUCLEOTIDE SEQUENCE [LARGE SCALE GENOMIC DNA]</scope>
    <source>
        <strain evidence="3">JCM 18304</strain>
    </source>
</reference>
<accession>A0ABP9RQR0</accession>
<gene>
    <name evidence="2" type="ORF">GCM10023322_19810</name>
</gene>
<evidence type="ECO:0000313" key="2">
    <source>
        <dbReference type="EMBL" id="GAA5182556.1"/>
    </source>
</evidence>
<evidence type="ECO:0008006" key="4">
    <source>
        <dbReference type="Google" id="ProtNLM"/>
    </source>
</evidence>
<comment type="caution">
    <text evidence="2">The sequence shown here is derived from an EMBL/GenBank/DDBJ whole genome shotgun (WGS) entry which is preliminary data.</text>
</comment>
<sequence length="407" mass="41778">MTDLEEILIRTLEDRATPEVPIERLLTVTRERGRRRQRLRRVAGLSAGGALTVAALVGAAVTVPALATHQTRATGTAGAGGGPATAVPSAAMPSATMPSATVGPSAPTAPFSTTDPRAGLSTLTGLPALPVAAGAVIARTDPAVVGSDPLLLHFEVDPAVLPAQFLEAEWRSLDGLEDLNVQTTKALPFGDPGFKVQVSHQAQDLDKLSSGGRRAVRVGATTGTLSLDQSQGISAAELRWQPVPGLWAQVQVTGGESAALRVANAVGFDRVSRCVVPFRLTSVPAGASVDSCAVAVMTSGATGLMSLHLPPSASGGASAGSDVTVEVDRGVTVTKPNQKVGGRPAMLREYQGDAKHPVLQLDVDHAGYTVDLLAEGQYDPAVILDLANGFQDAGSPDPRTWPADSLG</sequence>
<dbReference type="Proteomes" id="UP001501570">
    <property type="component" value="Unassembled WGS sequence"/>
</dbReference>
<keyword evidence="1" id="KW-1133">Transmembrane helix</keyword>
<keyword evidence="1" id="KW-0472">Membrane</keyword>
<dbReference type="RefSeq" id="WP_345628141.1">
    <property type="nucleotide sequence ID" value="NZ_BAABJQ010000004.1"/>
</dbReference>
<evidence type="ECO:0000256" key="1">
    <source>
        <dbReference type="SAM" id="Phobius"/>
    </source>
</evidence>
<name>A0ABP9RQR0_9ACTN</name>
<feature type="transmembrane region" description="Helical" evidence="1">
    <location>
        <begin position="42"/>
        <end position="67"/>
    </location>
</feature>
<proteinExistence type="predicted"/>
<evidence type="ECO:0000313" key="3">
    <source>
        <dbReference type="Proteomes" id="UP001501570"/>
    </source>
</evidence>
<organism evidence="2 3">
    <name type="scientific">Rugosimonospora acidiphila</name>
    <dbReference type="NCBI Taxonomy" id="556531"/>
    <lineage>
        <taxon>Bacteria</taxon>
        <taxon>Bacillati</taxon>
        <taxon>Actinomycetota</taxon>
        <taxon>Actinomycetes</taxon>
        <taxon>Micromonosporales</taxon>
        <taxon>Micromonosporaceae</taxon>
        <taxon>Rugosimonospora</taxon>
    </lineage>
</organism>
<dbReference type="EMBL" id="BAABJQ010000004">
    <property type="protein sequence ID" value="GAA5182556.1"/>
    <property type="molecule type" value="Genomic_DNA"/>
</dbReference>
<protein>
    <recommendedName>
        <fullName evidence="4">DUF4179 domain-containing protein</fullName>
    </recommendedName>
</protein>
<keyword evidence="1" id="KW-0812">Transmembrane</keyword>